<dbReference type="Proteomes" id="UP000031668">
    <property type="component" value="Unassembled WGS sequence"/>
</dbReference>
<gene>
    <name evidence="2" type="ORF">RF11_00311</name>
</gene>
<dbReference type="Pfam" id="PF24179">
    <property type="entry name" value="NTE_Ploop"/>
    <property type="match status" value="1"/>
</dbReference>
<organism evidence="2 3">
    <name type="scientific">Thelohanellus kitauei</name>
    <name type="common">Myxosporean</name>
    <dbReference type="NCBI Taxonomy" id="669202"/>
    <lineage>
        <taxon>Eukaryota</taxon>
        <taxon>Metazoa</taxon>
        <taxon>Cnidaria</taxon>
        <taxon>Myxozoa</taxon>
        <taxon>Myxosporea</taxon>
        <taxon>Bivalvulida</taxon>
        <taxon>Platysporina</taxon>
        <taxon>Myxobolidae</taxon>
        <taxon>Thelohanellus</taxon>
    </lineage>
</organism>
<accession>A0A0C2MMY7</accession>
<reference evidence="2 3" key="1">
    <citation type="journal article" date="2014" name="Genome Biol. Evol.">
        <title>The genome of the myxosporean Thelohanellus kitauei shows adaptations to nutrient acquisition within its fish host.</title>
        <authorList>
            <person name="Yang Y."/>
            <person name="Xiong J."/>
            <person name="Zhou Z."/>
            <person name="Huo F."/>
            <person name="Miao W."/>
            <person name="Ran C."/>
            <person name="Liu Y."/>
            <person name="Zhang J."/>
            <person name="Feng J."/>
            <person name="Wang M."/>
            <person name="Wang M."/>
            <person name="Wang L."/>
            <person name="Yao B."/>
        </authorList>
    </citation>
    <scope>NUCLEOTIDE SEQUENCE [LARGE SCALE GENOMIC DNA]</scope>
    <source>
        <strain evidence="2">Wuqing</strain>
    </source>
</reference>
<sequence length="180" mass="20221">MPEISSYSTVALVPASSNVPLKNFAHELNSALNLISMDNQADNFVILWVCDNEFSEWTRQSILHADLILIVGKIDENSSPNQHLIILHRENLYKPPDNTASWLCDRGWISEYYHVLSTLNQIRCPSQKLGIPIDMVGGCSIGAFVGGLYATYQDSTYVVRRGSKFAEVLFIYNKGCQIHI</sequence>
<protein>
    <recommendedName>
        <fullName evidence="1">Lysophospholipase NTE1-like P-loop domain-containing protein</fullName>
    </recommendedName>
</protein>
<dbReference type="OrthoDB" id="421051at2759"/>
<dbReference type="EMBL" id="JWZT01004819">
    <property type="protein sequence ID" value="KII63001.1"/>
    <property type="molecule type" value="Genomic_DNA"/>
</dbReference>
<feature type="domain" description="Lysophospholipase NTE1-like P-loop" evidence="1">
    <location>
        <begin position="44"/>
        <end position="126"/>
    </location>
</feature>
<dbReference type="AlphaFoldDB" id="A0A0C2MMY7"/>
<dbReference type="InterPro" id="IPR016035">
    <property type="entry name" value="Acyl_Trfase/lysoPLipase"/>
</dbReference>
<evidence type="ECO:0000259" key="1">
    <source>
        <dbReference type="Pfam" id="PF24179"/>
    </source>
</evidence>
<name>A0A0C2MMY7_THEKT</name>
<keyword evidence="3" id="KW-1185">Reference proteome</keyword>
<evidence type="ECO:0000313" key="3">
    <source>
        <dbReference type="Proteomes" id="UP000031668"/>
    </source>
</evidence>
<dbReference type="SUPFAM" id="SSF52151">
    <property type="entry name" value="FabD/lysophospholipase-like"/>
    <property type="match status" value="1"/>
</dbReference>
<evidence type="ECO:0000313" key="2">
    <source>
        <dbReference type="EMBL" id="KII63001.1"/>
    </source>
</evidence>
<proteinExistence type="predicted"/>
<comment type="caution">
    <text evidence="2">The sequence shown here is derived from an EMBL/GenBank/DDBJ whole genome shotgun (WGS) entry which is preliminary data.</text>
</comment>
<dbReference type="InterPro" id="IPR056556">
    <property type="entry name" value="NTE1_P-loop_dom"/>
</dbReference>